<protein>
    <submittedName>
        <fullName evidence="2">Uncharacterized protein</fullName>
    </submittedName>
</protein>
<dbReference type="GO" id="GO:0071897">
    <property type="term" value="P:DNA biosynthetic process"/>
    <property type="evidence" value="ECO:0007669"/>
    <property type="project" value="UniProtKB-ARBA"/>
</dbReference>
<keyword evidence="3" id="KW-1185">Reference proteome</keyword>
<organism evidence="2 3">
    <name type="scientific">Helicoverpa armigera</name>
    <name type="common">Cotton bollworm</name>
    <name type="synonym">Heliothis armigera</name>
    <dbReference type="NCBI Taxonomy" id="29058"/>
    <lineage>
        <taxon>Eukaryota</taxon>
        <taxon>Metazoa</taxon>
        <taxon>Ecdysozoa</taxon>
        <taxon>Arthropoda</taxon>
        <taxon>Hexapoda</taxon>
        <taxon>Insecta</taxon>
        <taxon>Pterygota</taxon>
        <taxon>Neoptera</taxon>
        <taxon>Endopterygota</taxon>
        <taxon>Lepidoptera</taxon>
        <taxon>Glossata</taxon>
        <taxon>Ditrysia</taxon>
        <taxon>Noctuoidea</taxon>
        <taxon>Noctuidae</taxon>
        <taxon>Heliothinae</taxon>
        <taxon>Helicoverpa</taxon>
    </lineage>
</organism>
<proteinExistence type="predicted"/>
<feature type="compositionally biased region" description="Polar residues" evidence="1">
    <location>
        <begin position="106"/>
        <end position="115"/>
    </location>
</feature>
<dbReference type="PANTHER" id="PTHR47331">
    <property type="entry name" value="PHD-TYPE DOMAIN-CONTAINING PROTEIN"/>
    <property type="match status" value="1"/>
</dbReference>
<evidence type="ECO:0000313" key="2">
    <source>
        <dbReference type="EMBL" id="PZC78210.1"/>
    </source>
</evidence>
<feature type="region of interest" description="Disordered" evidence="1">
    <location>
        <begin position="93"/>
        <end position="115"/>
    </location>
</feature>
<accession>A0A2W1BZC9</accession>
<evidence type="ECO:0000256" key="1">
    <source>
        <dbReference type="SAM" id="MobiDB-lite"/>
    </source>
</evidence>
<reference evidence="2 3" key="1">
    <citation type="journal article" date="2017" name="BMC Biol.">
        <title>Genomic innovations, transcriptional plasticity and gene loss underlying the evolution and divergence of two highly polyphagous and invasive Helicoverpa pest species.</title>
        <authorList>
            <person name="Pearce S.L."/>
            <person name="Clarke D.F."/>
            <person name="East P.D."/>
            <person name="Elfekih S."/>
            <person name="Gordon K.H."/>
            <person name="Jermiin L.S."/>
            <person name="McGaughran A."/>
            <person name="Oakeshott J.G."/>
            <person name="Papanikolaou A."/>
            <person name="Perera O.P."/>
            <person name="Rane R.V."/>
            <person name="Richards S."/>
            <person name="Tay W.T."/>
            <person name="Walsh T.K."/>
            <person name="Anderson A."/>
            <person name="Anderson C.J."/>
            <person name="Asgari S."/>
            <person name="Board P.G."/>
            <person name="Bretschneider A."/>
            <person name="Campbell P.M."/>
            <person name="Chertemps T."/>
            <person name="Christeller J.T."/>
            <person name="Coppin C.W."/>
            <person name="Downes S.J."/>
            <person name="Duan G."/>
            <person name="Farnsworth C.A."/>
            <person name="Good R.T."/>
            <person name="Han L.B."/>
            <person name="Han Y.C."/>
            <person name="Hatje K."/>
            <person name="Horne I."/>
            <person name="Huang Y.P."/>
            <person name="Hughes D.S."/>
            <person name="Jacquin-Joly E."/>
            <person name="James W."/>
            <person name="Jhangiani S."/>
            <person name="Kollmar M."/>
            <person name="Kuwar S.S."/>
            <person name="Li S."/>
            <person name="Liu N.Y."/>
            <person name="Maibeche M.T."/>
            <person name="Miller J.R."/>
            <person name="Montagne N."/>
            <person name="Perry T."/>
            <person name="Qu J."/>
            <person name="Song S.V."/>
            <person name="Sutton G.G."/>
            <person name="Vogel H."/>
            <person name="Walenz B.P."/>
            <person name="Xu W."/>
            <person name="Zhang H.J."/>
            <person name="Zou Z."/>
            <person name="Batterham P."/>
            <person name="Edwards O.R."/>
            <person name="Feyereisen R."/>
            <person name="Gibbs R.A."/>
            <person name="Heckel D.G."/>
            <person name="McGrath A."/>
            <person name="Robin C."/>
            <person name="Scherer S.E."/>
            <person name="Worley K.C."/>
            <person name="Wu Y.D."/>
        </authorList>
    </citation>
    <scope>NUCLEOTIDE SEQUENCE [LARGE SCALE GENOMIC DNA]</scope>
    <source>
        <strain evidence="2">Harm_GR_Male_#8</strain>
        <tissue evidence="2">Whole organism</tissue>
    </source>
</reference>
<name>A0A2W1BZC9_HELAM</name>
<evidence type="ECO:0000313" key="3">
    <source>
        <dbReference type="Proteomes" id="UP000249218"/>
    </source>
</evidence>
<dbReference type="AlphaFoldDB" id="A0A2W1BZC9"/>
<dbReference type="SUPFAM" id="SSF56672">
    <property type="entry name" value="DNA/RNA polymerases"/>
    <property type="match status" value="1"/>
</dbReference>
<dbReference type="EMBL" id="KZ149908">
    <property type="protein sequence ID" value="PZC78210.1"/>
    <property type="molecule type" value="Genomic_DNA"/>
</dbReference>
<dbReference type="Proteomes" id="UP000249218">
    <property type="component" value="Unassembled WGS sequence"/>
</dbReference>
<sequence length="556" mass="63440">MIQPVTSKDRTVKERSYHTTNVVKDKICVLCSENHTLCHCKEFIKMDITQRNNYVKDKQLCFNCLLPGHSVYKCKIPVTCRVCRRRHHSLLHRSEKSKDNAETEPIQPSTSQQEANKETITTLHIGIGASGKALLATALVKAKGKDGQTTMLRVLVDQGSQASFISEKATQLLKLQRKTIYGTVTGVGSMQAPIKHVVQLNIFSRRKPEFNMHVEAYVMSKQLTTRIPHHTMTVHNWQHLAGLDLADPEYNSPGPIDLLLGVKEYARIVEQDLIKGPPGSPCAQKTTLGWILFGEVNTTQKEHSFLVMHHQVDVDNMLKTLWEIDTTTRRKNTKEEQLCEEIYYKTYTRNDQVLQEDLRCIIMRWRMHAICFAADIHKMYRMIMIHKEDADFQRILWRNDSNEEIKDYRLLTVTFGTTSAPYLAVKTLIQLALEERDNYPVAADITLSDFYVDDVMSGCDTVKEAIEASNQLKTMLSKGGFELKKWSSNDIELMKSMDPSNISSSIQLDINLDVPQRSPRRMLHTGEGREYTESALTARCWWSVVSTASGQDICAL</sequence>
<gene>
    <name evidence="2" type="primary">HaOG202461</name>
    <name evidence="2" type="ORF">B5X24_HaOG202461</name>
</gene>
<dbReference type="OrthoDB" id="5984724at2759"/>
<dbReference type="InterPro" id="IPR043502">
    <property type="entry name" value="DNA/RNA_pol_sf"/>
</dbReference>
<dbReference type="PANTHER" id="PTHR47331:SF1">
    <property type="entry name" value="GAG-LIKE PROTEIN"/>
    <property type="match status" value="1"/>
</dbReference>